<dbReference type="GO" id="GO:0097367">
    <property type="term" value="F:carbohydrate derivative binding"/>
    <property type="evidence" value="ECO:0007669"/>
    <property type="project" value="InterPro"/>
</dbReference>
<organism evidence="3 4">
    <name type="scientific">Kineosphaera limosa NBRC 100340</name>
    <dbReference type="NCBI Taxonomy" id="1184609"/>
    <lineage>
        <taxon>Bacteria</taxon>
        <taxon>Bacillati</taxon>
        <taxon>Actinomycetota</taxon>
        <taxon>Actinomycetes</taxon>
        <taxon>Micrococcales</taxon>
        <taxon>Dermatophilaceae</taxon>
        <taxon>Kineosphaera</taxon>
    </lineage>
</organism>
<evidence type="ECO:0000259" key="1">
    <source>
        <dbReference type="PROSITE" id="PS51071"/>
    </source>
</evidence>
<evidence type="ECO:0000313" key="4">
    <source>
        <dbReference type="Proteomes" id="UP000008366"/>
    </source>
</evidence>
<dbReference type="eggNOG" id="COG1737">
    <property type="taxonomic scope" value="Bacteria"/>
</dbReference>
<dbReference type="Gene3D" id="3.40.50.10490">
    <property type="entry name" value="Glucose-6-phosphate isomerase like protein, domain 1"/>
    <property type="match status" value="1"/>
</dbReference>
<dbReference type="InterPro" id="IPR009057">
    <property type="entry name" value="Homeodomain-like_sf"/>
</dbReference>
<dbReference type="PROSITE" id="PS51071">
    <property type="entry name" value="HTH_RPIR"/>
    <property type="match status" value="1"/>
</dbReference>
<dbReference type="SUPFAM" id="SSF46689">
    <property type="entry name" value="Homeodomain-like"/>
    <property type="match status" value="1"/>
</dbReference>
<dbReference type="PROSITE" id="PS51464">
    <property type="entry name" value="SIS"/>
    <property type="match status" value="1"/>
</dbReference>
<dbReference type="SUPFAM" id="SSF53697">
    <property type="entry name" value="SIS domain"/>
    <property type="match status" value="1"/>
</dbReference>
<protein>
    <submittedName>
        <fullName evidence="3">Putative RpiR family transcriptional regulator</fullName>
    </submittedName>
</protein>
<dbReference type="PANTHER" id="PTHR30514:SF18">
    <property type="entry name" value="RPIR-FAMILY TRANSCRIPTIONAL REGULATOR"/>
    <property type="match status" value="1"/>
</dbReference>
<dbReference type="GO" id="GO:1901135">
    <property type="term" value="P:carbohydrate derivative metabolic process"/>
    <property type="evidence" value="ECO:0007669"/>
    <property type="project" value="InterPro"/>
</dbReference>
<reference evidence="3 4" key="1">
    <citation type="submission" date="2012-08" db="EMBL/GenBank/DDBJ databases">
        <title>Whole genome shotgun sequence of Kineosphaera limosa NBRC 100340.</title>
        <authorList>
            <person name="Yoshida I."/>
            <person name="Isaki S."/>
            <person name="Hosoyama A."/>
            <person name="Tsuchikane K."/>
            <person name="Katsumata H."/>
            <person name="Ando Y."/>
            <person name="Ohji S."/>
            <person name="Hamada M."/>
            <person name="Tamura T."/>
            <person name="Yamazoe A."/>
            <person name="Yamazaki S."/>
            <person name="Fujita N."/>
        </authorList>
    </citation>
    <scope>NUCLEOTIDE SEQUENCE [LARGE SCALE GENOMIC DNA]</scope>
    <source>
        <strain evidence="3 4">NBRC 100340</strain>
    </source>
</reference>
<gene>
    <name evidence="3" type="ORF">KILIM_033_00280</name>
</gene>
<name>K6VJ01_9MICO</name>
<keyword evidence="4" id="KW-1185">Reference proteome</keyword>
<dbReference type="InterPro" id="IPR036388">
    <property type="entry name" value="WH-like_DNA-bd_sf"/>
</dbReference>
<dbReference type="GO" id="GO:0003700">
    <property type="term" value="F:DNA-binding transcription factor activity"/>
    <property type="evidence" value="ECO:0007669"/>
    <property type="project" value="InterPro"/>
</dbReference>
<proteinExistence type="predicted"/>
<evidence type="ECO:0000313" key="3">
    <source>
        <dbReference type="EMBL" id="GAB96208.1"/>
    </source>
</evidence>
<comment type="caution">
    <text evidence="3">The sequence shown here is derived from an EMBL/GenBank/DDBJ whole genome shotgun (WGS) entry which is preliminary data.</text>
</comment>
<accession>K6VJ01</accession>
<dbReference type="InterPro" id="IPR001347">
    <property type="entry name" value="SIS_dom"/>
</dbReference>
<dbReference type="Proteomes" id="UP000008366">
    <property type="component" value="Unassembled WGS sequence"/>
</dbReference>
<sequence>MLHRLASAPPFTRAESLVADFYEDGLPQVALANLRQVCEASGASTATVARFARKLGFADFRALSRALHREALADLDRPGERLARGASMPSAGQHMLDSRFDLALTQVEATCEQLSVPAFERVSMLLQEVERPLVLAAVASGRPLMTYFGTLLRYLRGQVTVLPGTDQWAHAVAGMTSRWVVLAAAFDRDPLPMLPIHALLRFARRRGATTVLITNRPDSPLLRDADHVLVVAAGGDAVFRTRAPLLVLFEALLDAVGSAEPQAVQRAGDIEELFDTLGGYLPRPQD</sequence>
<feature type="domain" description="SIS" evidence="2">
    <location>
        <begin position="122"/>
        <end position="263"/>
    </location>
</feature>
<dbReference type="PANTHER" id="PTHR30514">
    <property type="entry name" value="GLUCOKINASE"/>
    <property type="match status" value="1"/>
</dbReference>
<dbReference type="InterPro" id="IPR000281">
    <property type="entry name" value="HTH_RpiR"/>
</dbReference>
<evidence type="ECO:0000259" key="2">
    <source>
        <dbReference type="PROSITE" id="PS51464"/>
    </source>
</evidence>
<dbReference type="InterPro" id="IPR046348">
    <property type="entry name" value="SIS_dom_sf"/>
</dbReference>
<feature type="domain" description="HTH rpiR-type" evidence="1">
    <location>
        <begin position="1"/>
        <end position="74"/>
    </location>
</feature>
<dbReference type="EMBL" id="BAHD01000033">
    <property type="protein sequence ID" value="GAB96208.1"/>
    <property type="molecule type" value="Genomic_DNA"/>
</dbReference>
<dbReference type="STRING" id="1184609.KILIM_033_00280"/>
<dbReference type="AlphaFoldDB" id="K6VJ01"/>
<dbReference type="InterPro" id="IPR047640">
    <property type="entry name" value="RpiR-like"/>
</dbReference>
<dbReference type="GO" id="GO:0003677">
    <property type="term" value="F:DNA binding"/>
    <property type="evidence" value="ECO:0007669"/>
    <property type="project" value="InterPro"/>
</dbReference>
<dbReference type="Pfam" id="PF01380">
    <property type="entry name" value="SIS"/>
    <property type="match status" value="1"/>
</dbReference>
<dbReference type="Gene3D" id="1.10.10.10">
    <property type="entry name" value="Winged helix-like DNA-binding domain superfamily/Winged helix DNA-binding domain"/>
    <property type="match status" value="1"/>
</dbReference>